<reference evidence="1 2" key="1">
    <citation type="submission" date="2019-04" db="EMBL/GenBank/DDBJ databases">
        <title>Isachenkonia alkalipeptolytica gen. nov. sp. nov. a new anaerobic, alkiliphilic organothrophic bacterium capable to reduce synthesized ferrihydrite isolated from a soda lake.</title>
        <authorList>
            <person name="Toshchakov S.V."/>
            <person name="Zavarzina D.G."/>
            <person name="Zhilina T.N."/>
            <person name="Kostrikina N.A."/>
            <person name="Kublanov I.V."/>
        </authorList>
    </citation>
    <scope>NUCLEOTIDE SEQUENCE [LARGE SCALE GENOMIC DNA]</scope>
    <source>
        <strain evidence="1 2">Z-1701</strain>
    </source>
</reference>
<name>A0AA44BEQ2_9CLOT</name>
<evidence type="ECO:0000313" key="1">
    <source>
        <dbReference type="EMBL" id="NBG88425.1"/>
    </source>
</evidence>
<sequence>MNKKKKLILQILLLLIILLFIISQQQLFFTWESAYRHVERYIHFGPATELHTVDNPEGRYIIAAYDVWIAVFHLDQRYGLFYTPRSMLGDLNVKKDDNIAFETVHYYFADNEMHYVLWAYAKDPDTSLEVKRSDGSTVMMEPFGENIYFAHWPSEDQVSTVAIDPIVIRGYDGSGELIQEKEFE</sequence>
<dbReference type="AlphaFoldDB" id="A0AA44BEQ2"/>
<keyword evidence="2" id="KW-1185">Reference proteome</keyword>
<organism evidence="1 2">
    <name type="scientific">Isachenkonia alkalipeptolytica</name>
    <dbReference type="NCBI Taxonomy" id="2565777"/>
    <lineage>
        <taxon>Bacteria</taxon>
        <taxon>Bacillati</taxon>
        <taxon>Bacillota</taxon>
        <taxon>Clostridia</taxon>
        <taxon>Eubacteriales</taxon>
        <taxon>Clostridiaceae</taxon>
        <taxon>Isachenkonia</taxon>
    </lineage>
</organism>
<accession>A0AA44BEQ2</accession>
<protein>
    <submittedName>
        <fullName evidence="1">Uncharacterized protein</fullName>
    </submittedName>
</protein>
<dbReference type="EMBL" id="SUMG01000008">
    <property type="protein sequence ID" value="NBG88425.1"/>
    <property type="molecule type" value="Genomic_DNA"/>
</dbReference>
<comment type="caution">
    <text evidence="1">The sequence shown here is derived from an EMBL/GenBank/DDBJ whole genome shotgun (WGS) entry which is preliminary data.</text>
</comment>
<gene>
    <name evidence="1" type="ORF">ISALK_07910</name>
</gene>
<dbReference type="RefSeq" id="WP_160720987.1">
    <property type="nucleotide sequence ID" value="NZ_SUMG01000008.1"/>
</dbReference>
<dbReference type="Proteomes" id="UP000449710">
    <property type="component" value="Unassembled WGS sequence"/>
</dbReference>
<evidence type="ECO:0000313" key="2">
    <source>
        <dbReference type="Proteomes" id="UP000449710"/>
    </source>
</evidence>
<proteinExistence type="predicted"/>